<dbReference type="AlphaFoldDB" id="A0A0U1HQY0"/>
<dbReference type="Pfam" id="PF03592">
    <property type="entry name" value="Terminase_2"/>
    <property type="match status" value="1"/>
</dbReference>
<sequence>MAKLTDKQELFAREYLKDLNATQAAIRAGYSEKTANEQASRLLANVNIQSFVAGLKAERVEQVGIDAAYVLRRLVEIDQMDVLDIMTDEMSLKPVSEWPASWRRYLSGFDLAEMFEGRGEDREMVGILKKIKWPDKVKNLELLGKHVDVQAFKENVKNEHSGPNGGPIQYTDLSEEELEDRLKELGHGRHRSQLDEKQTDS</sequence>
<dbReference type="PANTHER" id="PTHR41328:SF2">
    <property type="entry name" value="TERMINASE SMALL SUBUNIT"/>
    <property type="match status" value="1"/>
</dbReference>
<dbReference type="InterPro" id="IPR052404">
    <property type="entry name" value="SPP1-like_terminase"/>
</dbReference>
<keyword evidence="1" id="KW-1188">Viral release from host cell</keyword>
<gene>
    <name evidence="4" type="ORF">ERS008555_01267</name>
</gene>
<dbReference type="Gene3D" id="1.10.10.1400">
    <property type="entry name" value="Terminase, small subunit, N-terminal DNA-binding domain, HTH motif"/>
    <property type="match status" value="1"/>
</dbReference>
<name>A0A0U1HQY0_YERRO</name>
<dbReference type="RefSeq" id="WP_049617135.1">
    <property type="nucleotide sequence ID" value="NZ_CQCB01000017.1"/>
</dbReference>
<evidence type="ECO:0000256" key="1">
    <source>
        <dbReference type="ARBA" id="ARBA00022612"/>
    </source>
</evidence>
<protein>
    <submittedName>
        <fullName evidence="4">Terminase small subunit</fullName>
    </submittedName>
</protein>
<dbReference type="InterPro" id="IPR038713">
    <property type="entry name" value="Terminase_Gp1_N_sf"/>
</dbReference>
<evidence type="ECO:0000256" key="3">
    <source>
        <dbReference type="SAM" id="MobiDB-lite"/>
    </source>
</evidence>
<dbReference type="GO" id="GO:0051276">
    <property type="term" value="P:chromosome organization"/>
    <property type="evidence" value="ECO:0007669"/>
    <property type="project" value="InterPro"/>
</dbReference>
<evidence type="ECO:0000256" key="2">
    <source>
        <dbReference type="ARBA" id="ARBA00023219"/>
    </source>
</evidence>
<dbReference type="EMBL" id="CTKE01000005">
    <property type="protein sequence ID" value="CQI88916.1"/>
    <property type="molecule type" value="Genomic_DNA"/>
</dbReference>
<reference evidence="4 5" key="1">
    <citation type="submission" date="2015-03" db="EMBL/GenBank/DDBJ databases">
        <authorList>
            <person name="Murphy D."/>
        </authorList>
    </citation>
    <scope>NUCLEOTIDE SEQUENCE [LARGE SCALE GENOMIC DNA]</scope>
    <source>
        <strain evidence="4 5">68/02</strain>
    </source>
</reference>
<dbReference type="OrthoDB" id="8227562at2"/>
<organism evidence="4 5">
    <name type="scientific">Yersinia rohdei</name>
    <dbReference type="NCBI Taxonomy" id="29485"/>
    <lineage>
        <taxon>Bacteria</taxon>
        <taxon>Pseudomonadati</taxon>
        <taxon>Pseudomonadota</taxon>
        <taxon>Gammaproteobacteria</taxon>
        <taxon>Enterobacterales</taxon>
        <taxon>Yersiniaceae</taxon>
        <taxon>Yersinia</taxon>
    </lineage>
</organism>
<dbReference type="InterPro" id="IPR005335">
    <property type="entry name" value="Terminase_ssu"/>
</dbReference>
<keyword evidence="2" id="KW-0231">Viral genome packaging</keyword>
<feature type="region of interest" description="Disordered" evidence="3">
    <location>
        <begin position="182"/>
        <end position="201"/>
    </location>
</feature>
<proteinExistence type="predicted"/>
<evidence type="ECO:0000313" key="5">
    <source>
        <dbReference type="Proteomes" id="UP000042054"/>
    </source>
</evidence>
<dbReference type="Proteomes" id="UP000042054">
    <property type="component" value="Unassembled WGS sequence"/>
</dbReference>
<evidence type="ECO:0000313" key="4">
    <source>
        <dbReference type="EMBL" id="CQI88916.1"/>
    </source>
</evidence>
<accession>A0A0U1HQY0</accession>
<dbReference type="PANTHER" id="PTHR41328">
    <property type="entry name" value="TERMINASE SMALL SUBUNIT-RELATED"/>
    <property type="match status" value="1"/>
</dbReference>